<keyword evidence="3" id="KW-0285">Flavoprotein</keyword>
<evidence type="ECO:0000259" key="13">
    <source>
        <dbReference type="Pfam" id="PF01507"/>
    </source>
</evidence>
<gene>
    <name evidence="14" type="ORF">A3Q56_04861</name>
</gene>
<dbReference type="InterPro" id="IPR014729">
    <property type="entry name" value="Rossmann-like_a/b/a_fold"/>
</dbReference>
<keyword evidence="5" id="KW-0808">Transferase</keyword>
<dbReference type="InterPro" id="IPR002500">
    <property type="entry name" value="PAPS_reduct_dom"/>
</dbReference>
<reference evidence="14 15" key="1">
    <citation type="submission" date="2016-04" db="EMBL/GenBank/DDBJ databases">
        <title>The genome of Intoshia linei affirms orthonectids as highly simplified spiralians.</title>
        <authorList>
            <person name="Mikhailov K.V."/>
            <person name="Slusarev G.S."/>
            <person name="Nikitin M.A."/>
            <person name="Logacheva M.D."/>
            <person name="Penin A."/>
            <person name="Aleoshin V."/>
            <person name="Panchin Y.V."/>
        </authorList>
    </citation>
    <scope>NUCLEOTIDE SEQUENCE [LARGE SCALE GENOMIC DNA]</scope>
    <source>
        <strain evidence="14">Intl2013</strain>
        <tissue evidence="14">Whole animal</tissue>
    </source>
</reference>
<evidence type="ECO:0000256" key="8">
    <source>
        <dbReference type="ARBA" id="ARBA00022827"/>
    </source>
</evidence>
<dbReference type="GO" id="GO:0005524">
    <property type="term" value="F:ATP binding"/>
    <property type="evidence" value="ECO:0007669"/>
    <property type="project" value="UniProtKB-KW"/>
</dbReference>
<keyword evidence="15" id="KW-1185">Reference proteome</keyword>
<dbReference type="PANTHER" id="PTHR23293:SF9">
    <property type="entry name" value="FAD SYNTHASE"/>
    <property type="match status" value="1"/>
</dbReference>
<evidence type="ECO:0000256" key="11">
    <source>
        <dbReference type="ARBA" id="ARBA00031871"/>
    </source>
</evidence>
<sequence length="246" mass="29017">MLEDIIWQNKVTSCNCVLKIIIRLFESTERQFYNLLFEFRNTIYFACSSNEPSSNEISIAFNGGKDCTIVLDIFYKIFKEKYPSEKIITIFITNKGVIFDEIMEIINFYTQKCNLNLVQIESDSQKDALFTFKKKFPTVKHILMGNRYTDPNCSKLTHLSETSEDWPEYIRVLPILNWNYSDVWTYILQKNIKYCELYNKGYTSIGLNERDTQINQLLINKSDSVSSFLAAYRLSNDKFERNGRKF</sequence>
<dbReference type="PANTHER" id="PTHR23293">
    <property type="entry name" value="FAD SYNTHETASE-RELATED FMN ADENYLYLTRANSFERASE"/>
    <property type="match status" value="1"/>
</dbReference>
<evidence type="ECO:0000256" key="12">
    <source>
        <dbReference type="ARBA" id="ARBA00049494"/>
    </source>
</evidence>
<keyword evidence="6" id="KW-0548">Nucleotidyltransferase</keyword>
<dbReference type="SUPFAM" id="SSF52402">
    <property type="entry name" value="Adenine nucleotide alpha hydrolases-like"/>
    <property type="match status" value="1"/>
</dbReference>
<feature type="domain" description="Phosphoadenosine phosphosulphate reductase" evidence="13">
    <location>
        <begin position="57"/>
        <end position="206"/>
    </location>
</feature>
<dbReference type="GO" id="GO:0006747">
    <property type="term" value="P:FAD biosynthetic process"/>
    <property type="evidence" value="ECO:0007669"/>
    <property type="project" value="TreeGrafter"/>
</dbReference>
<evidence type="ECO:0000313" key="14">
    <source>
        <dbReference type="EMBL" id="OAF67398.1"/>
    </source>
</evidence>
<keyword evidence="4" id="KW-0288">FMN</keyword>
<dbReference type="Proteomes" id="UP000078046">
    <property type="component" value="Unassembled WGS sequence"/>
</dbReference>
<organism evidence="14 15">
    <name type="scientific">Intoshia linei</name>
    <dbReference type="NCBI Taxonomy" id="1819745"/>
    <lineage>
        <taxon>Eukaryota</taxon>
        <taxon>Metazoa</taxon>
        <taxon>Spiralia</taxon>
        <taxon>Lophotrochozoa</taxon>
        <taxon>Mesozoa</taxon>
        <taxon>Orthonectida</taxon>
        <taxon>Rhopaluridae</taxon>
        <taxon>Intoshia</taxon>
    </lineage>
</organism>
<protein>
    <recommendedName>
        <fullName evidence="2">FAD synthase</fullName>
        <ecNumber evidence="2">2.7.7.2</ecNumber>
    </recommendedName>
    <alternativeName>
        <fullName evidence="10">FAD pyrophosphorylase</fullName>
    </alternativeName>
    <alternativeName>
        <fullName evidence="11">FMN adenylyltransferase</fullName>
    </alternativeName>
</protein>
<comment type="catalytic activity">
    <reaction evidence="12">
        <text>FMN + ATP + H(+) = FAD + diphosphate</text>
        <dbReference type="Rhea" id="RHEA:17237"/>
        <dbReference type="ChEBI" id="CHEBI:15378"/>
        <dbReference type="ChEBI" id="CHEBI:30616"/>
        <dbReference type="ChEBI" id="CHEBI:33019"/>
        <dbReference type="ChEBI" id="CHEBI:57692"/>
        <dbReference type="ChEBI" id="CHEBI:58210"/>
        <dbReference type="EC" id="2.7.7.2"/>
    </reaction>
</comment>
<dbReference type="Gene3D" id="3.40.50.620">
    <property type="entry name" value="HUPs"/>
    <property type="match status" value="1"/>
</dbReference>
<keyword evidence="9" id="KW-0067">ATP-binding</keyword>
<evidence type="ECO:0000256" key="5">
    <source>
        <dbReference type="ARBA" id="ARBA00022679"/>
    </source>
</evidence>
<evidence type="ECO:0000256" key="2">
    <source>
        <dbReference type="ARBA" id="ARBA00012393"/>
    </source>
</evidence>
<evidence type="ECO:0000313" key="15">
    <source>
        <dbReference type="Proteomes" id="UP000078046"/>
    </source>
</evidence>
<accession>A0A177AZF0</accession>
<evidence type="ECO:0000256" key="1">
    <source>
        <dbReference type="ARBA" id="ARBA00004726"/>
    </source>
</evidence>
<proteinExistence type="predicted"/>
<evidence type="ECO:0000256" key="3">
    <source>
        <dbReference type="ARBA" id="ARBA00022630"/>
    </source>
</evidence>
<dbReference type="GO" id="GO:0003919">
    <property type="term" value="F:FMN adenylyltransferase activity"/>
    <property type="evidence" value="ECO:0007669"/>
    <property type="project" value="UniProtKB-EC"/>
</dbReference>
<dbReference type="OrthoDB" id="270728at2759"/>
<evidence type="ECO:0000256" key="4">
    <source>
        <dbReference type="ARBA" id="ARBA00022643"/>
    </source>
</evidence>
<evidence type="ECO:0000256" key="10">
    <source>
        <dbReference type="ARBA" id="ARBA00031145"/>
    </source>
</evidence>
<dbReference type="EMBL" id="LWCA01000670">
    <property type="protein sequence ID" value="OAF67398.1"/>
    <property type="molecule type" value="Genomic_DNA"/>
</dbReference>
<dbReference type="AlphaFoldDB" id="A0A177AZF0"/>
<dbReference type="Pfam" id="PF01507">
    <property type="entry name" value="PAPS_reduct"/>
    <property type="match status" value="1"/>
</dbReference>
<evidence type="ECO:0000256" key="9">
    <source>
        <dbReference type="ARBA" id="ARBA00022840"/>
    </source>
</evidence>
<dbReference type="EC" id="2.7.7.2" evidence="2"/>
<evidence type="ECO:0000256" key="7">
    <source>
        <dbReference type="ARBA" id="ARBA00022741"/>
    </source>
</evidence>
<keyword evidence="8" id="KW-0274">FAD</keyword>
<comment type="pathway">
    <text evidence="1">Cofactor biosynthesis; FAD biosynthesis; FAD from FMN: step 1/1.</text>
</comment>
<evidence type="ECO:0000256" key="6">
    <source>
        <dbReference type="ARBA" id="ARBA00022695"/>
    </source>
</evidence>
<keyword evidence="7" id="KW-0547">Nucleotide-binding</keyword>
<name>A0A177AZF0_9BILA</name>
<comment type="caution">
    <text evidence="14">The sequence shown here is derived from an EMBL/GenBank/DDBJ whole genome shotgun (WGS) entry which is preliminary data.</text>
</comment>